<proteinExistence type="predicted"/>
<dbReference type="PANTHER" id="PTHR31170:SF9">
    <property type="entry name" value="PROTEIN, PUTATIVE (DUF247)-RELATED"/>
    <property type="match status" value="1"/>
</dbReference>
<organism evidence="2">
    <name type="scientific">Fagus sylvatica</name>
    <name type="common">Beechnut</name>
    <dbReference type="NCBI Taxonomy" id="28930"/>
    <lineage>
        <taxon>Eukaryota</taxon>
        <taxon>Viridiplantae</taxon>
        <taxon>Streptophyta</taxon>
        <taxon>Embryophyta</taxon>
        <taxon>Tracheophyta</taxon>
        <taxon>Spermatophyta</taxon>
        <taxon>Magnoliopsida</taxon>
        <taxon>eudicotyledons</taxon>
        <taxon>Gunneridae</taxon>
        <taxon>Pentapetalae</taxon>
        <taxon>rosids</taxon>
        <taxon>fabids</taxon>
        <taxon>Fagales</taxon>
        <taxon>Fagaceae</taxon>
        <taxon>Fagus</taxon>
    </lineage>
</organism>
<sequence>MEESTSIEIQQEADASKINENENTEYTQCRIYRVPIHLRKQNEEAYTPQVISIGPIHHNKEKFKTMEKHKERYFKSFMQRDVVVDEINLVNFVEEMEDRIRRCYVETIETVSLDQSDGFVKMIILDAIFILELFLRYYKRSWEIDDPMKVEAWLLDMVWHEMLLLENQLPFFVIDEIYGLALPSCSNSTPLIQLTFEFFKSLNIHKKSHTNVEIQEIQHFTDLLRFFQLPPANELPKRDKEVAFPKYSVTQLHVLGVKFKKCVRVRRLQAYGMRRLQANVYWT</sequence>
<dbReference type="Pfam" id="PF03140">
    <property type="entry name" value="DUF247"/>
    <property type="match status" value="1"/>
</dbReference>
<evidence type="ECO:0000313" key="2">
    <source>
        <dbReference type="EMBL" id="SPD01474.1"/>
    </source>
</evidence>
<dbReference type="PANTHER" id="PTHR31170">
    <property type="entry name" value="BNAC04G53230D PROTEIN"/>
    <property type="match status" value="1"/>
</dbReference>
<dbReference type="AlphaFoldDB" id="A0A2N9GQG1"/>
<feature type="region of interest" description="Disordered" evidence="1">
    <location>
        <begin position="1"/>
        <end position="20"/>
    </location>
</feature>
<protein>
    <submittedName>
        <fullName evidence="2">Uncharacterized protein</fullName>
    </submittedName>
</protein>
<dbReference type="EMBL" id="OIVN01002202">
    <property type="protein sequence ID" value="SPD01474.1"/>
    <property type="molecule type" value="Genomic_DNA"/>
</dbReference>
<reference evidence="2" key="1">
    <citation type="submission" date="2018-02" db="EMBL/GenBank/DDBJ databases">
        <authorList>
            <person name="Cohen D.B."/>
            <person name="Kent A.D."/>
        </authorList>
    </citation>
    <scope>NUCLEOTIDE SEQUENCE</scope>
</reference>
<name>A0A2N9GQG1_FAGSY</name>
<gene>
    <name evidence="2" type="ORF">FSB_LOCUS29356</name>
</gene>
<dbReference type="InterPro" id="IPR004158">
    <property type="entry name" value="DUF247_pln"/>
</dbReference>
<accession>A0A2N9GQG1</accession>
<evidence type="ECO:0000256" key="1">
    <source>
        <dbReference type="SAM" id="MobiDB-lite"/>
    </source>
</evidence>